<evidence type="ECO:0000313" key="2">
    <source>
        <dbReference type="EMBL" id="GAA3896784.1"/>
    </source>
</evidence>
<protein>
    <submittedName>
        <fullName evidence="2">Uncharacterized protein</fullName>
    </submittedName>
</protein>
<gene>
    <name evidence="2" type="ORF">GCM10022405_22510</name>
</gene>
<organism evidence="2 3">
    <name type="scientific">Gibbsiella dentisursi</name>
    <dbReference type="NCBI Taxonomy" id="796890"/>
    <lineage>
        <taxon>Bacteria</taxon>
        <taxon>Pseudomonadati</taxon>
        <taxon>Pseudomonadota</taxon>
        <taxon>Gammaproteobacteria</taxon>
        <taxon>Enterobacterales</taxon>
        <taxon>Yersiniaceae</taxon>
        <taxon>Gibbsiella</taxon>
    </lineage>
</organism>
<feature type="region of interest" description="Disordered" evidence="1">
    <location>
        <begin position="32"/>
        <end position="71"/>
    </location>
</feature>
<sequence length="71" mass="7993">MANDPGGATKMDDAAEGVMEAISRLMIEFDNHLPSPHNRLDLRRSTQEVKNRLNTPTEEKTTSPYSLSYSR</sequence>
<dbReference type="EMBL" id="BAABDG010000003">
    <property type="protein sequence ID" value="GAA3896784.1"/>
    <property type="molecule type" value="Genomic_DNA"/>
</dbReference>
<proteinExistence type="predicted"/>
<reference evidence="3" key="1">
    <citation type="journal article" date="2019" name="Int. J. Syst. Evol. Microbiol.">
        <title>The Global Catalogue of Microorganisms (GCM) 10K type strain sequencing project: providing services to taxonomists for standard genome sequencing and annotation.</title>
        <authorList>
            <consortium name="The Broad Institute Genomics Platform"/>
            <consortium name="The Broad Institute Genome Sequencing Center for Infectious Disease"/>
            <person name="Wu L."/>
            <person name="Ma J."/>
        </authorList>
    </citation>
    <scope>NUCLEOTIDE SEQUENCE [LARGE SCALE GENOMIC DNA]</scope>
    <source>
        <strain evidence="3">JCM 17201</strain>
    </source>
</reference>
<comment type="caution">
    <text evidence="2">The sequence shown here is derived from an EMBL/GenBank/DDBJ whole genome shotgun (WGS) entry which is preliminary data.</text>
</comment>
<feature type="compositionally biased region" description="Basic and acidic residues" evidence="1">
    <location>
        <begin position="38"/>
        <end position="61"/>
    </location>
</feature>
<dbReference type="Proteomes" id="UP001499994">
    <property type="component" value="Unassembled WGS sequence"/>
</dbReference>
<accession>A0ABP7LAC2</accession>
<evidence type="ECO:0000256" key="1">
    <source>
        <dbReference type="SAM" id="MobiDB-lite"/>
    </source>
</evidence>
<name>A0ABP7LAC2_9GAMM</name>
<keyword evidence="3" id="KW-1185">Reference proteome</keyword>
<evidence type="ECO:0000313" key="3">
    <source>
        <dbReference type="Proteomes" id="UP001499994"/>
    </source>
</evidence>
<feature type="compositionally biased region" description="Polar residues" evidence="1">
    <location>
        <begin position="62"/>
        <end position="71"/>
    </location>
</feature>